<reference evidence="6 7" key="1">
    <citation type="submission" date="2019-08" db="EMBL/GenBank/DDBJ databases">
        <title>Amphibian skin-associated Pigmentiphaga: genome sequence and occurrence across geography and hosts.</title>
        <authorList>
            <person name="Bletz M.C."/>
            <person name="Bunk B."/>
            <person name="Sproeer C."/>
            <person name="Biwer P."/>
            <person name="Reiter S."/>
            <person name="Rabemananjara F.C.E."/>
            <person name="Schulz S."/>
            <person name="Overmann J."/>
            <person name="Vences M."/>
        </authorList>
    </citation>
    <scope>NUCLEOTIDE SEQUENCE [LARGE SCALE GENOMIC DNA]</scope>
    <source>
        <strain evidence="6 7">Mada1488</strain>
    </source>
</reference>
<dbReference type="GO" id="GO:0010628">
    <property type="term" value="P:positive regulation of gene expression"/>
    <property type="evidence" value="ECO:0007669"/>
    <property type="project" value="TreeGrafter"/>
</dbReference>
<evidence type="ECO:0000256" key="4">
    <source>
        <dbReference type="ARBA" id="ARBA00023163"/>
    </source>
</evidence>
<dbReference type="PANTHER" id="PTHR30427:SF1">
    <property type="entry name" value="TRANSCRIPTIONAL ACTIVATOR PROTEIN LYSR"/>
    <property type="match status" value="1"/>
</dbReference>
<dbReference type="Pfam" id="PF00126">
    <property type="entry name" value="HTH_1"/>
    <property type="match status" value="1"/>
</dbReference>
<dbReference type="PANTHER" id="PTHR30427">
    <property type="entry name" value="TRANSCRIPTIONAL ACTIVATOR PROTEIN LYSR"/>
    <property type="match status" value="1"/>
</dbReference>
<keyword evidence="4" id="KW-0804">Transcription</keyword>
<name>A0A5C0B6N2_9BURK</name>
<evidence type="ECO:0000313" key="7">
    <source>
        <dbReference type="Proteomes" id="UP000325161"/>
    </source>
</evidence>
<dbReference type="InterPro" id="IPR000847">
    <property type="entry name" value="LysR_HTH_N"/>
</dbReference>
<dbReference type="InterPro" id="IPR036388">
    <property type="entry name" value="WH-like_DNA-bd_sf"/>
</dbReference>
<dbReference type="KEGG" id="pacr:FXN63_19910"/>
<dbReference type="Proteomes" id="UP000325161">
    <property type="component" value="Chromosome"/>
</dbReference>
<dbReference type="PRINTS" id="PR00039">
    <property type="entry name" value="HTHLYSR"/>
</dbReference>
<dbReference type="InterPro" id="IPR036390">
    <property type="entry name" value="WH_DNA-bd_sf"/>
</dbReference>
<dbReference type="InterPro" id="IPR037424">
    <property type="entry name" value="NocR_PBP2"/>
</dbReference>
<evidence type="ECO:0000313" key="6">
    <source>
        <dbReference type="EMBL" id="QEI09453.1"/>
    </source>
</evidence>
<dbReference type="Gene3D" id="3.40.190.290">
    <property type="match status" value="1"/>
</dbReference>
<evidence type="ECO:0000259" key="5">
    <source>
        <dbReference type="PROSITE" id="PS50931"/>
    </source>
</evidence>
<accession>A0A5C0B6N2</accession>
<dbReference type="Gene3D" id="1.10.10.10">
    <property type="entry name" value="Winged helix-like DNA-binding domain superfamily/Winged helix DNA-binding domain"/>
    <property type="match status" value="1"/>
</dbReference>
<evidence type="ECO:0000256" key="2">
    <source>
        <dbReference type="ARBA" id="ARBA00023015"/>
    </source>
</evidence>
<comment type="similarity">
    <text evidence="1">Belongs to the LysR transcriptional regulatory family.</text>
</comment>
<keyword evidence="7" id="KW-1185">Reference proteome</keyword>
<gene>
    <name evidence="6" type="ORF">FXN63_19910</name>
</gene>
<dbReference type="Pfam" id="PF03466">
    <property type="entry name" value="LysR_substrate"/>
    <property type="match status" value="1"/>
</dbReference>
<dbReference type="CDD" id="cd08415">
    <property type="entry name" value="PBP2_LysR_opines_like"/>
    <property type="match status" value="1"/>
</dbReference>
<dbReference type="SUPFAM" id="SSF53850">
    <property type="entry name" value="Periplasmic binding protein-like II"/>
    <property type="match status" value="1"/>
</dbReference>
<dbReference type="GO" id="GO:0043565">
    <property type="term" value="F:sequence-specific DNA binding"/>
    <property type="evidence" value="ECO:0007669"/>
    <property type="project" value="TreeGrafter"/>
</dbReference>
<dbReference type="OrthoDB" id="8849678at2"/>
<dbReference type="AlphaFoldDB" id="A0A5C0B6N2"/>
<evidence type="ECO:0000256" key="3">
    <source>
        <dbReference type="ARBA" id="ARBA00023125"/>
    </source>
</evidence>
<keyword evidence="2" id="KW-0805">Transcription regulation</keyword>
<organism evidence="6 7">
    <name type="scientific">Pigmentiphaga aceris</name>
    <dbReference type="NCBI Taxonomy" id="1940612"/>
    <lineage>
        <taxon>Bacteria</taxon>
        <taxon>Pseudomonadati</taxon>
        <taxon>Pseudomonadota</taxon>
        <taxon>Betaproteobacteria</taxon>
        <taxon>Burkholderiales</taxon>
        <taxon>Alcaligenaceae</taxon>
        <taxon>Pigmentiphaga</taxon>
    </lineage>
</organism>
<evidence type="ECO:0000256" key="1">
    <source>
        <dbReference type="ARBA" id="ARBA00009437"/>
    </source>
</evidence>
<feature type="domain" description="HTH lysR-type" evidence="5">
    <location>
        <begin position="1"/>
        <end position="58"/>
    </location>
</feature>
<protein>
    <submittedName>
        <fullName evidence="6">LysR family transcriptional regulator</fullName>
    </submittedName>
</protein>
<sequence length="320" mass="34241">MNQRQIEAFRVVMQRGTMTGAAEALKTSQPTISRLIAELEAATGLTLFARLGNRLQASAAGLAFYREVELSFIGLDKLTQTAHEIARFGSGRLRIAAAPVLALGVLPAVIAQFRQAYPTVLVALEMRSESTIRRWVSSANCDVGFATALPDTSGGKSDLIYTAPGVCVLPAGHRLASRSTLSATDLRDEPLIFPSHADMTRTALDQAFQQAGVTQLPAIETPYGATICSLVAHGAGVGIVNPLAAAAHDQDDVVYRPFTPDIVFSGYAVHPDSQEVNALARVFADMVRDHVAGLLARFDVQKIGRRKRPVGKKPRDAAPD</sequence>
<dbReference type="GO" id="GO:0003700">
    <property type="term" value="F:DNA-binding transcription factor activity"/>
    <property type="evidence" value="ECO:0007669"/>
    <property type="project" value="InterPro"/>
</dbReference>
<dbReference type="SUPFAM" id="SSF46785">
    <property type="entry name" value="Winged helix' DNA-binding domain"/>
    <property type="match status" value="1"/>
</dbReference>
<keyword evidence="3" id="KW-0238">DNA-binding</keyword>
<dbReference type="EMBL" id="CP043046">
    <property type="protein sequence ID" value="QEI09453.1"/>
    <property type="molecule type" value="Genomic_DNA"/>
</dbReference>
<dbReference type="InterPro" id="IPR005119">
    <property type="entry name" value="LysR_subst-bd"/>
</dbReference>
<dbReference type="PROSITE" id="PS50931">
    <property type="entry name" value="HTH_LYSR"/>
    <property type="match status" value="1"/>
</dbReference>
<proteinExistence type="inferred from homology"/>